<comment type="subcellular location">
    <subcellularLocation>
        <location evidence="1 11">Nucleus</location>
    </subcellularLocation>
</comment>
<dbReference type="Pfam" id="PF25065">
    <property type="entry name" value="RM3_Med14"/>
    <property type="match status" value="1"/>
</dbReference>
<organism evidence="14 15">
    <name type="scientific">Apolygus lucorum</name>
    <name type="common">Small green plant bug</name>
    <name type="synonym">Lygocoris lucorum</name>
    <dbReference type="NCBI Taxonomy" id="248454"/>
    <lineage>
        <taxon>Eukaryota</taxon>
        <taxon>Metazoa</taxon>
        <taxon>Ecdysozoa</taxon>
        <taxon>Arthropoda</taxon>
        <taxon>Hexapoda</taxon>
        <taxon>Insecta</taxon>
        <taxon>Pterygota</taxon>
        <taxon>Neoptera</taxon>
        <taxon>Paraneoptera</taxon>
        <taxon>Hemiptera</taxon>
        <taxon>Heteroptera</taxon>
        <taxon>Panheteroptera</taxon>
        <taxon>Cimicomorpha</taxon>
        <taxon>Miridae</taxon>
        <taxon>Mirini</taxon>
        <taxon>Apolygus</taxon>
    </lineage>
</organism>
<feature type="compositionally biased region" description="Polar residues" evidence="12">
    <location>
        <begin position="2099"/>
        <end position="2113"/>
    </location>
</feature>
<dbReference type="InterPro" id="IPR013087">
    <property type="entry name" value="Znf_C2H2_type"/>
</dbReference>
<evidence type="ECO:0000256" key="6">
    <source>
        <dbReference type="ARBA" id="ARBA00023159"/>
    </source>
</evidence>
<feature type="compositionally biased region" description="Pro residues" evidence="12">
    <location>
        <begin position="2063"/>
        <end position="2075"/>
    </location>
</feature>
<dbReference type="PANTHER" id="PTHR12809:SF2">
    <property type="entry name" value="MEDIATOR OF RNA POLYMERASE II TRANSCRIPTION SUBUNIT 14"/>
    <property type="match status" value="1"/>
</dbReference>
<gene>
    <name evidence="14" type="ORF">GE061_011036</name>
</gene>
<dbReference type="InterPro" id="IPR055107">
    <property type="entry name" value="Med14_RM8"/>
</dbReference>
<feature type="region of interest" description="Disordered" evidence="12">
    <location>
        <begin position="1183"/>
        <end position="1205"/>
    </location>
</feature>
<dbReference type="EMBL" id="WIXP02000003">
    <property type="protein sequence ID" value="KAF6213317.1"/>
    <property type="molecule type" value="Genomic_DNA"/>
</dbReference>
<dbReference type="GO" id="GO:0008270">
    <property type="term" value="F:zinc ion binding"/>
    <property type="evidence" value="ECO:0007669"/>
    <property type="project" value="UniProtKB-KW"/>
</dbReference>
<dbReference type="Pfam" id="PF22981">
    <property type="entry name" value="RM2_Med14"/>
    <property type="match status" value="1"/>
</dbReference>
<dbReference type="GO" id="GO:0070847">
    <property type="term" value="C:core mediator complex"/>
    <property type="evidence" value="ECO:0007669"/>
    <property type="project" value="TreeGrafter"/>
</dbReference>
<evidence type="ECO:0000259" key="13">
    <source>
        <dbReference type="PROSITE" id="PS50157"/>
    </source>
</evidence>
<feature type="domain" description="C2H2-type" evidence="13">
    <location>
        <begin position="985"/>
        <end position="1008"/>
    </location>
</feature>
<keyword evidence="5 11" id="KW-0805">Transcription regulation</keyword>
<dbReference type="Pfam" id="PF08638">
    <property type="entry name" value="Med14"/>
    <property type="match status" value="1"/>
</dbReference>
<keyword evidence="6 11" id="KW-0010">Activator</keyword>
<accession>A0A8S9XWN4</accession>
<name>A0A8S9XWN4_APOLU</name>
<evidence type="ECO:0000256" key="7">
    <source>
        <dbReference type="ARBA" id="ARBA00023163"/>
    </source>
</evidence>
<comment type="subunit">
    <text evidence="11">Component of the Mediator complex.</text>
</comment>
<keyword evidence="7 11" id="KW-0804">Transcription</keyword>
<evidence type="ECO:0000256" key="2">
    <source>
        <dbReference type="ARBA" id="ARBA00007813"/>
    </source>
</evidence>
<evidence type="ECO:0000256" key="4">
    <source>
        <dbReference type="ARBA" id="ARBA00022737"/>
    </source>
</evidence>
<dbReference type="OrthoDB" id="205099at2759"/>
<keyword evidence="10" id="KW-0862">Zinc</keyword>
<evidence type="ECO:0000256" key="1">
    <source>
        <dbReference type="ARBA" id="ARBA00004123"/>
    </source>
</evidence>
<dbReference type="InterPro" id="IPR056877">
    <property type="entry name" value="Med14_C"/>
</dbReference>
<dbReference type="InterPro" id="IPR056878">
    <property type="entry name" value="RM5_Med14"/>
</dbReference>
<evidence type="ECO:0000313" key="14">
    <source>
        <dbReference type="EMBL" id="KAF6213317.1"/>
    </source>
</evidence>
<dbReference type="Pfam" id="PF25067">
    <property type="entry name" value="RM5_Med14"/>
    <property type="match status" value="1"/>
</dbReference>
<reference evidence="14" key="1">
    <citation type="journal article" date="2021" name="Mol. Ecol. Resour.">
        <title>Apolygus lucorum genome provides insights into omnivorousness and mesophyll feeding.</title>
        <authorList>
            <person name="Liu Y."/>
            <person name="Liu H."/>
            <person name="Wang H."/>
            <person name="Huang T."/>
            <person name="Liu B."/>
            <person name="Yang B."/>
            <person name="Yin L."/>
            <person name="Li B."/>
            <person name="Zhang Y."/>
            <person name="Zhang S."/>
            <person name="Jiang F."/>
            <person name="Zhang X."/>
            <person name="Ren Y."/>
            <person name="Wang B."/>
            <person name="Wang S."/>
            <person name="Lu Y."/>
            <person name="Wu K."/>
            <person name="Fan W."/>
            <person name="Wang G."/>
        </authorList>
    </citation>
    <scope>NUCLEOTIDE SEQUENCE</scope>
    <source>
        <strain evidence="14">12Hb</strain>
    </source>
</reference>
<evidence type="ECO:0000256" key="10">
    <source>
        <dbReference type="PROSITE-ProRule" id="PRU00042"/>
    </source>
</evidence>
<dbReference type="InterPro" id="IPR055114">
    <property type="entry name" value="Med14_RM6"/>
</dbReference>
<dbReference type="InterPro" id="IPR056879">
    <property type="entry name" value="RM3_Med14"/>
</dbReference>
<feature type="compositionally biased region" description="Polar residues" evidence="12">
    <location>
        <begin position="2005"/>
        <end position="2031"/>
    </location>
</feature>
<comment type="similarity">
    <text evidence="2 11">Belongs to the Mediator complex subunit 14 family.</text>
</comment>
<feature type="compositionally biased region" description="Pro residues" evidence="12">
    <location>
        <begin position="2036"/>
        <end position="2047"/>
    </location>
</feature>
<keyword evidence="10" id="KW-0863">Zinc-finger</keyword>
<dbReference type="Proteomes" id="UP000466442">
    <property type="component" value="Unassembled WGS sequence"/>
</dbReference>
<keyword evidence="8 11" id="KW-0539">Nucleus</keyword>
<dbReference type="GO" id="GO:0006357">
    <property type="term" value="P:regulation of transcription by RNA polymerase II"/>
    <property type="evidence" value="ECO:0007669"/>
    <property type="project" value="InterPro"/>
</dbReference>
<dbReference type="Pfam" id="PF25429">
    <property type="entry name" value="zf-POGZ"/>
    <property type="match status" value="1"/>
</dbReference>
<dbReference type="PANTHER" id="PTHR12809">
    <property type="entry name" value="MEDIATOR COMPLEX SUBUNIT"/>
    <property type="match status" value="1"/>
</dbReference>
<dbReference type="Pfam" id="PF25069">
    <property type="entry name" value="Med14_C"/>
    <property type="match status" value="1"/>
</dbReference>
<sequence length="2484" mass="275979">MWIEFVPPDPITLNEKKSTLQRLNQVIQHRLVTGNLMPQMRNLKIESGRVTFIVDHEFKVSLTVMGDGPNIPWRLLDIDILVEDKETGECYSVVMSEKVGDSNKMIIPESNEERELYVDQYLLECGEEDLTEAQSSIYARNSELLEFAKALQSTIQHSALTKDAGAGATIRVSTGSAVSPVVSNVASSPMLISPQNGFQNGGYVVVDPSMKLMVSQAVSSAAPTSTQSRTTIRIAGPQTTLSSKSPKYRAQTLNIQQKYVNSPNSATTATAGSFAKPRQSAPGNTTSPLASAIPNRTYRAASGSPGVPKSSAVVDLTDDDRDFEVAPEELPAVVPGASGTNKKDGTQEKTYPSLVVVARTSLSAKTFSQAVTNAERQILDNKMKKVLQMNSAVFTEHLLQQRLLKCDQFCTEHLGKKLKLGMYSDSAKFPYSGGYVWIGDCCGGSFTSVFKGSIFEIGPHPPTVILKLLYHWSCQTSVSNVLQWVKVENSFLKTFYMYLRASCVAAVHEKYEILGNNPKCKRLEVGVISLGTSTGSGGVKEVKVDILGVMDHENKKLRLRALDHLNMTDPNTKASEVYLRKFQRILETLQRWVNPKSVIVTDFAIDRNLCSRYGFTKMCQSNDSDLNNNHIMEYLRFVVPRMFQNTLNLLSRHIIQQFLDELVWRETWGQIPSRAYESMVEQLAEQTKLEGFQDMSVKYTLISSNPYKDWKYSNWTKNMRNIKPKQTPSSLNQVSSSSGKSVIIKKKPANKKILPKVTTPVAAHPPKIPSPPPAMSTDESVEYAEHAKIALEPYYYGSIPGDPSKQKPTGLFGAFLTECVVCSKDLYSSTAFTNHLVHHALNSNNAMATGVLSNLRLTCKFCMLPVTNLDLHVRDYHKHSHLTQKTMCKICNKILKDEKALITHMVYTHVELDMPYYCEICEFRTSIYQDILTHFGQYHNKDTSVQCPFCLKVVKFSSRNGVDIPRNQLYFIQHIQKHTISKSVKKCEKCALSFTNLSTLKNHQEYFHVSCANSENVERYDCNPNDFILMAAPLTDPLPPLALNDPENFTLKGMTLTPSIKIHPNLKFFLCAECDGPITPNHFCVRMTCTKCAFQTCCANSIKEHNATSHSAGYAALSRSSLIGGRPFAAKPLYCGYCLFTTSNGNKMATHVVNCDDGRAIVVSDKRRAAVLSGETFAEELPPRKKKKVLPKDDAPNEAPVEDEILSDAPKEDEVQNGKALVHSLQVNYIHQVLQARLHDHPNPLAEVYSFLHYFCQSLQLEVLYSQTLRLCKDRLDNHIHVDEYSPGKCLTISYWRELTSKDPKSELGYKLTLQVCHYDPARPLQVCHVPMLGTKDAEMVDKGVKPELVSMEHLLIQTIYTRTRSRLSELKTHLQRVVNNLNCIMDGCPAVLSVPVLHPFLKAEQLLITVDTHTGMLRCHVPIYDPPIIAELESALNSDQSRIPNLISELRYWIVQRRCEKTLQHLPATPHERLPLLRAPDHPMSKIGKHRMFIRLHKHRNIILIVELKEKESNSTEMDYLFYVIVVKHSSIEDDPNDETIENEIPRMYLRVLKLIEFDSFVSTHGPFTPVDEQERTDGKRKMPWKNEGTPSKRLKNPAYFIPELAHVVALCDERIPFITMAQELGRRDIAHQGLQVEANATALVLKIVQMPPPPGISTSSPAWNHLLKLLLSVSIRVHSNKCISKSWIVEFVMFGSPLVTLSPKEQGMRRPVYFNYDMLAAESVSKTVDALLSDWAQIVHLYTLVEDLSEYFKTSKYNISSLVTVKSYSYNKLVLGYGPERAATVTVQWNSSTKAFTLIFGGGGNCASAHSIMREQLEGELNRSRNLVQLIHLLNDTYSPLLSISKLPTIPQLGVHNNRPQVPVQTFTVIAESECVIRVTYLGLYCLEMRLRAGGLVAIRDAAFSRFDRTTVVSDFTPTPFLKSFLSKYVDESVMYRRRSQSEDDNPPSPVTLDSGDTPTGGGFLGRGSGGPGSPARTPGSQDPPWGGALRFQAPHTPPSNPHTPASPHTTPNMSQSQFGSSPATSSFNLASPPSLPPMPHPSPGGGPSFPANSPSAPLHAPSPMPISSPGPAVPQLGHSPANALMHTGHTDGSPFPSGQSMASPGASNWPGSPGVPRQSPRPGISPNPALHSPTDVKTGTQRVLPQRSWAGAVPTLISHEALEILCTPSVHPQGLPGPELAPLERFLGCVFMKRQLQRFIQNDECLTSMQNSEQGVVTFKVDTLQCRVSINPQHMESLHIKITPLPEHKDLWTLEELQILENFFESKAAAPPYKPNALSGFCKTLNVPQNVLKDFIQIMRLELVPALVQQQQFKWSVQWCLRIPPGASSLVPIGMAATVICRQKILFFLQLTRVMNYSGGAPPPGMEVPSLILPLVYDVSTNNIQLPDKRDPGPSVTASANLLLKRFSDCNTMHADIPCSIFPAVRDLLMNFTIPSEQQQVASSPVSVMMQSPAGMMHSPIPGQYGGAVPMAPSHTMMPTQ</sequence>
<dbReference type="GO" id="GO:0003712">
    <property type="term" value="F:transcription coregulator activity"/>
    <property type="evidence" value="ECO:0007669"/>
    <property type="project" value="UniProtKB-UniRule"/>
</dbReference>
<dbReference type="Pfam" id="PF22983">
    <property type="entry name" value="RM8_Med14"/>
    <property type="match status" value="1"/>
</dbReference>
<dbReference type="InterPro" id="IPR055122">
    <property type="entry name" value="Med14_N"/>
</dbReference>
<feature type="region of interest" description="Disordered" evidence="12">
    <location>
        <begin position="1570"/>
        <end position="1591"/>
    </location>
</feature>
<comment type="caution">
    <text evidence="14">The sequence shown here is derived from an EMBL/GenBank/DDBJ whole genome shotgun (WGS) entry which is preliminary data.</text>
</comment>
<dbReference type="GO" id="GO:0003677">
    <property type="term" value="F:DNA binding"/>
    <property type="evidence" value="ECO:0007669"/>
    <property type="project" value="UniProtKB-KW"/>
</dbReference>
<evidence type="ECO:0000256" key="8">
    <source>
        <dbReference type="ARBA" id="ARBA00023242"/>
    </source>
</evidence>
<evidence type="ECO:0000256" key="5">
    <source>
        <dbReference type="ARBA" id="ARBA00023015"/>
    </source>
</evidence>
<evidence type="ECO:0000256" key="12">
    <source>
        <dbReference type="SAM" id="MobiDB-lite"/>
    </source>
</evidence>
<evidence type="ECO:0000256" key="11">
    <source>
        <dbReference type="RuleBase" id="RU365082"/>
    </source>
</evidence>
<dbReference type="PROSITE" id="PS50157">
    <property type="entry name" value="ZINC_FINGER_C2H2_2"/>
    <property type="match status" value="1"/>
</dbReference>
<comment type="function">
    <text evidence="11">Component of the Mediator complex, a coactivator involved in the regulated transcription of nearly all RNA polymerase II-dependent genes. Mediator functions as a bridge to convey information from gene-specific regulatory proteins to the basal RNA polymerase II transcription machinery. Mediator is recruited to promoters by direct interactions with regulatory proteins and serves as a scaffold for the assembly of a functional preinitiation complex with RNA polymerase II and the general transcription factors.</text>
</comment>
<feature type="region of interest" description="Disordered" evidence="12">
    <location>
        <begin position="1939"/>
        <end position="2146"/>
    </location>
</feature>
<keyword evidence="10" id="KW-0479">Metal-binding</keyword>
<evidence type="ECO:0000313" key="15">
    <source>
        <dbReference type="Proteomes" id="UP000466442"/>
    </source>
</evidence>
<dbReference type="GO" id="GO:0016592">
    <property type="term" value="C:mediator complex"/>
    <property type="evidence" value="ECO:0007669"/>
    <property type="project" value="UniProtKB-UniRule"/>
</dbReference>
<dbReference type="Pfam" id="PF22984">
    <property type="entry name" value="RM6_Med14"/>
    <property type="match status" value="1"/>
</dbReference>
<feature type="compositionally biased region" description="Gly residues" evidence="12">
    <location>
        <begin position="1961"/>
        <end position="1975"/>
    </location>
</feature>
<dbReference type="PROSITE" id="PS00028">
    <property type="entry name" value="ZINC_FINGER_C2H2_1"/>
    <property type="match status" value="3"/>
</dbReference>
<dbReference type="SMART" id="SM00355">
    <property type="entry name" value="ZnF_C2H2"/>
    <property type="match status" value="7"/>
</dbReference>
<feature type="compositionally biased region" description="Low complexity" evidence="12">
    <location>
        <begin position="2051"/>
        <end position="2061"/>
    </location>
</feature>
<keyword evidence="4" id="KW-0677">Repeat</keyword>
<evidence type="ECO:0000256" key="3">
    <source>
        <dbReference type="ARBA" id="ARBA00019619"/>
    </source>
</evidence>
<dbReference type="InterPro" id="IPR013947">
    <property type="entry name" value="Mediator_Med14"/>
</dbReference>
<dbReference type="InterPro" id="IPR057618">
    <property type="entry name" value="Znf_POGZ/Z280C-D-like"/>
</dbReference>
<protein>
    <recommendedName>
        <fullName evidence="3 11">Mediator of RNA polymerase II transcription subunit 14</fullName>
    </recommendedName>
    <alternativeName>
        <fullName evidence="9 11">Mediator complex subunit 14</fullName>
    </alternativeName>
</protein>
<evidence type="ECO:0000256" key="9">
    <source>
        <dbReference type="ARBA" id="ARBA00032007"/>
    </source>
</evidence>
<keyword evidence="15" id="KW-1185">Reference proteome</keyword>
<feature type="region of interest" description="Disordered" evidence="12">
    <location>
        <begin position="263"/>
        <end position="292"/>
    </location>
</feature>
<dbReference type="InterPro" id="IPR055113">
    <property type="entry name" value="Med14_RM2"/>
</dbReference>
<proteinExistence type="inferred from homology"/>